<keyword evidence="2" id="KW-1185">Reference proteome</keyword>
<reference evidence="1 2" key="1">
    <citation type="submission" date="2019-04" db="EMBL/GenBank/DDBJ databases">
        <authorList>
            <person name="Li J."/>
        </authorList>
    </citation>
    <scope>NUCLEOTIDE SEQUENCE [LARGE SCALE GENOMIC DNA]</scope>
    <source>
        <strain evidence="1 2">CCTCC AB2016182</strain>
    </source>
</reference>
<dbReference type="Pfam" id="PF20086">
    <property type="entry name" value="DUF6478"/>
    <property type="match status" value="1"/>
</dbReference>
<accession>A0A4U0QQ12</accession>
<dbReference type="AlphaFoldDB" id="A0A4U0QQ12"/>
<evidence type="ECO:0000313" key="2">
    <source>
        <dbReference type="Proteomes" id="UP000306223"/>
    </source>
</evidence>
<protein>
    <submittedName>
        <fullName evidence="1">Uncharacterized protein</fullName>
    </submittedName>
</protein>
<gene>
    <name evidence="1" type="ORF">FA740_12670</name>
</gene>
<dbReference type="Proteomes" id="UP000306223">
    <property type="component" value="Unassembled WGS sequence"/>
</dbReference>
<proteinExistence type="predicted"/>
<name>A0A4U0QQ12_9RHOB</name>
<dbReference type="OrthoDB" id="7827015at2"/>
<dbReference type="InterPro" id="IPR045514">
    <property type="entry name" value="DUF6478"/>
</dbReference>
<evidence type="ECO:0000313" key="1">
    <source>
        <dbReference type="EMBL" id="TJZ83312.1"/>
    </source>
</evidence>
<comment type="caution">
    <text evidence="1">The sequence shown here is derived from an EMBL/GenBank/DDBJ whole genome shotgun (WGS) entry which is preliminary data.</text>
</comment>
<sequence>MALLDHGWLSRRLRARVTAQWQRLLSAALRGRNPVPANLRKEARALQQILSRFLQAADANDVEARDSLSRIELPAGTDWRWRPQVLHARHPDAALIAPPDGKWLSEEIALFHDCPERALILRQLRNRRATDLSEYGLALEVMGFAGSFLSFSLTLPPDALADLGGHHIVRLDATLQAERPITVYARLNVQQGPNTENLLRKMGDPIQGRHCDRTVEFDLGYSQLSSRTVDKVWLDLIFEAPFMNAVVLRDVILSRHPRAQI</sequence>
<dbReference type="RefSeq" id="WP_136857147.1">
    <property type="nucleotide sequence ID" value="NZ_SUNH01000017.1"/>
</dbReference>
<organism evidence="1 2">
    <name type="scientific">Paracoccus hibiscisoli</name>
    <dbReference type="NCBI Taxonomy" id="2023261"/>
    <lineage>
        <taxon>Bacteria</taxon>
        <taxon>Pseudomonadati</taxon>
        <taxon>Pseudomonadota</taxon>
        <taxon>Alphaproteobacteria</taxon>
        <taxon>Rhodobacterales</taxon>
        <taxon>Paracoccaceae</taxon>
        <taxon>Paracoccus</taxon>
    </lineage>
</organism>
<dbReference type="EMBL" id="SUNH01000017">
    <property type="protein sequence ID" value="TJZ83312.1"/>
    <property type="molecule type" value="Genomic_DNA"/>
</dbReference>